<evidence type="ECO:0000313" key="1">
    <source>
        <dbReference type="EMBL" id="CAH1785324.1"/>
    </source>
</evidence>
<reference evidence="1" key="1">
    <citation type="submission" date="2022-03" db="EMBL/GenBank/DDBJ databases">
        <authorList>
            <person name="Martin C."/>
        </authorList>
    </citation>
    <scope>NUCLEOTIDE SEQUENCE</scope>
</reference>
<proteinExistence type="predicted"/>
<name>A0A8J1UH55_OWEFU</name>
<keyword evidence="2" id="KW-1185">Reference proteome</keyword>
<dbReference type="Proteomes" id="UP000749559">
    <property type="component" value="Unassembled WGS sequence"/>
</dbReference>
<dbReference type="OrthoDB" id="10626344at2759"/>
<accession>A0A8J1UH55</accession>
<evidence type="ECO:0000313" key="2">
    <source>
        <dbReference type="Proteomes" id="UP000749559"/>
    </source>
</evidence>
<dbReference type="EMBL" id="CAIIXF020000006">
    <property type="protein sequence ID" value="CAH1785324.1"/>
    <property type="molecule type" value="Genomic_DNA"/>
</dbReference>
<protein>
    <submittedName>
        <fullName evidence="1">Uncharacterized protein</fullName>
    </submittedName>
</protein>
<dbReference type="AlphaFoldDB" id="A0A8J1UH55"/>
<sequence length="589" mass="69057">MSLHKKIGTEDSDNHKHISLYRQSNLLTSFMFILIVILLYTIVAIQYIPMRTSYLLQPYMQLNHRKFIGFNNSQITNTPNGPGQFNEYTHDEKQTYTDIAKDMDQSLGDMESEARESVTISDLTKDNTTIEETTENVCPKPSDFGGKLENIIIKQTDMKQNQLFDHVCEASYETLVYDQAEHMYKNYKNDRLKHNEDTLTQYDQYSYKINWAIYESSHIIMTMVERFKEIKTNGGSSFRIVVHGYHKYLCNILDSFNGVYTICCPYVPPCSTIEITQMFTNFGAFIEKETLYPSVRNIANITTCDQEHETREATANDMTEFNEQMSYQVVCNREPTFMSRYGRWIQVNDTYHWGLSSDCLMEYMTTKELQECFLDNIQMLSCFGQSHLRYTITYLSSLLNGTFPKSKYENWGYDNMFFQWSPQSRATACSLREMSSYSKRFKSSNSCIVIETGPWDLKYDTLTSYWSVIRHLMIPTISLIRESKYWRNITFVWLSNIALPHSYEYFIDEYHRRSDFRSAAVNGLIYELTQDLNVHVINHLMTTSPRSNTDNVCGHHFICHKDFNKPNETIGEVGKAIAHLLFHQICRKW</sequence>
<organism evidence="1 2">
    <name type="scientific">Owenia fusiformis</name>
    <name type="common">Polychaete worm</name>
    <dbReference type="NCBI Taxonomy" id="6347"/>
    <lineage>
        <taxon>Eukaryota</taxon>
        <taxon>Metazoa</taxon>
        <taxon>Spiralia</taxon>
        <taxon>Lophotrochozoa</taxon>
        <taxon>Annelida</taxon>
        <taxon>Polychaeta</taxon>
        <taxon>Sedentaria</taxon>
        <taxon>Canalipalpata</taxon>
        <taxon>Sabellida</taxon>
        <taxon>Oweniida</taxon>
        <taxon>Oweniidae</taxon>
        <taxon>Owenia</taxon>
    </lineage>
</organism>
<gene>
    <name evidence="1" type="ORF">OFUS_LOCUS11395</name>
</gene>
<comment type="caution">
    <text evidence="1">The sequence shown here is derived from an EMBL/GenBank/DDBJ whole genome shotgun (WGS) entry which is preliminary data.</text>
</comment>